<dbReference type="AlphaFoldDB" id="A0A2G5HAV1"/>
<feature type="compositionally biased region" description="Low complexity" evidence="1">
    <location>
        <begin position="308"/>
        <end position="324"/>
    </location>
</feature>
<dbReference type="Proteomes" id="UP000230605">
    <property type="component" value="Chromosome 5"/>
</dbReference>
<gene>
    <name evidence="2" type="ORF">CB0940_06938</name>
</gene>
<feature type="region of interest" description="Disordered" evidence="1">
    <location>
        <begin position="58"/>
        <end position="94"/>
    </location>
</feature>
<evidence type="ECO:0000313" key="3">
    <source>
        <dbReference type="Proteomes" id="UP000230605"/>
    </source>
</evidence>
<proteinExistence type="predicted"/>
<evidence type="ECO:0000256" key="1">
    <source>
        <dbReference type="SAM" id="MobiDB-lite"/>
    </source>
</evidence>
<accession>A0A2G5HAV1</accession>
<organism evidence="2 3">
    <name type="scientific">Cercospora beticola</name>
    <name type="common">Sugarbeet leaf spot fungus</name>
    <dbReference type="NCBI Taxonomy" id="122368"/>
    <lineage>
        <taxon>Eukaryota</taxon>
        <taxon>Fungi</taxon>
        <taxon>Dikarya</taxon>
        <taxon>Ascomycota</taxon>
        <taxon>Pezizomycotina</taxon>
        <taxon>Dothideomycetes</taxon>
        <taxon>Dothideomycetidae</taxon>
        <taxon>Mycosphaerellales</taxon>
        <taxon>Mycosphaerellaceae</taxon>
        <taxon>Cercospora</taxon>
    </lineage>
</organism>
<feature type="compositionally biased region" description="Polar residues" evidence="1">
    <location>
        <begin position="76"/>
        <end position="94"/>
    </location>
</feature>
<dbReference type="EMBL" id="LKMD01000108">
    <property type="protein sequence ID" value="PIA89665.1"/>
    <property type="molecule type" value="Genomic_DNA"/>
</dbReference>
<comment type="caution">
    <text evidence="2">The sequence shown here is derived from an EMBL/GenBank/DDBJ whole genome shotgun (WGS) entry which is preliminary data.</text>
</comment>
<name>A0A2G5HAV1_CERBT</name>
<protein>
    <submittedName>
        <fullName evidence="2">Uncharacterized protein</fullName>
    </submittedName>
</protein>
<feature type="compositionally biased region" description="Polar residues" evidence="1">
    <location>
        <begin position="267"/>
        <end position="285"/>
    </location>
</feature>
<feature type="region of interest" description="Disordered" evidence="1">
    <location>
        <begin position="264"/>
        <end position="324"/>
    </location>
</feature>
<sequence length="324" mass="35668">MTEVFQLLISGLAPTRIEPTPRSDLKPYILRAGRMPSRKIPLLPKFGRPTQVPAEWNVSPSVESEIPDTPKAPRDYNTSTNDTTLPPATNPTFPYTTQERVVMSANRRGPVTVPIKTTGAFWIEPAHIGDPCTISCLDHILSCGHKIITAYPEPCARNCHTRSPPDLLQPRDIGETFRCTACIIEHLSQRRRARSQSYMNELLDAASHTSKDESWIAAKLDLVSVAWKDEDVEEFQSLSSRGRSCTAPWIDPEFSDVVEIAGREKTSFGSGSQHGRSASRSTFGEMSSPPSPTPTIESVGSSSRHSRSSSAATFSSPFRAGTWQ</sequence>
<dbReference type="OrthoDB" id="3640311at2759"/>
<evidence type="ECO:0000313" key="2">
    <source>
        <dbReference type="EMBL" id="PIA89665.1"/>
    </source>
</evidence>
<reference evidence="2 3" key="1">
    <citation type="submission" date="2015-10" db="EMBL/GenBank/DDBJ databases">
        <title>The cercosporin biosynthetic gene cluster was horizontally transferred to several fungal lineages and shown to be expanded in Cercospora beticola based on microsynteny with recipient genomes.</title>
        <authorList>
            <person name="De Jonge R."/>
            <person name="Ebert M.K."/>
            <person name="Suttle J.C."/>
            <person name="Jurick Ii W.M."/>
            <person name="Secor G.A."/>
            <person name="Thomma B.P."/>
            <person name="Van De Peer Y."/>
            <person name="Bolton M.D."/>
        </authorList>
    </citation>
    <scope>NUCLEOTIDE SEQUENCE [LARGE SCALE GENOMIC DNA]</scope>
    <source>
        <strain evidence="2 3">09-40</strain>
    </source>
</reference>